<dbReference type="CDD" id="cd02440">
    <property type="entry name" value="AdoMet_MTases"/>
    <property type="match status" value="1"/>
</dbReference>
<comment type="similarity">
    <text evidence="1">Belongs to the CFA/CMAS family.</text>
</comment>
<dbReference type="InterPro" id="IPR029063">
    <property type="entry name" value="SAM-dependent_MTases_sf"/>
</dbReference>
<comment type="caution">
    <text evidence="8">The sequence shown here is derived from an EMBL/GenBank/DDBJ whole genome shotgun (WGS) entry which is preliminary data.</text>
</comment>
<dbReference type="EMBL" id="WWCR01000002">
    <property type="protein sequence ID" value="MYM71216.1"/>
    <property type="molecule type" value="Genomic_DNA"/>
</dbReference>
<evidence type="ECO:0000256" key="6">
    <source>
        <dbReference type="PIRSR" id="PIRSR003085-1"/>
    </source>
</evidence>
<evidence type="ECO:0000259" key="7">
    <source>
        <dbReference type="Pfam" id="PF25371"/>
    </source>
</evidence>
<keyword evidence="3 8" id="KW-0808">Transferase</keyword>
<keyword evidence="5" id="KW-0443">Lipid metabolism</keyword>
<dbReference type="GO" id="GO:0008610">
    <property type="term" value="P:lipid biosynthetic process"/>
    <property type="evidence" value="ECO:0007669"/>
    <property type="project" value="InterPro"/>
</dbReference>
<evidence type="ECO:0000256" key="1">
    <source>
        <dbReference type="ARBA" id="ARBA00010815"/>
    </source>
</evidence>
<keyword evidence="4" id="KW-0949">S-adenosyl-L-methionine</keyword>
<keyword evidence="2 8" id="KW-0489">Methyltransferase</keyword>
<dbReference type="InterPro" id="IPR050723">
    <property type="entry name" value="CFA/CMAS"/>
</dbReference>
<feature type="active site" evidence="6">
    <location>
        <position position="365"/>
    </location>
</feature>
<dbReference type="Gene3D" id="3.40.50.150">
    <property type="entry name" value="Vaccinia Virus protein VP39"/>
    <property type="match status" value="1"/>
</dbReference>
<dbReference type="Pfam" id="PF25371">
    <property type="entry name" value="DUF7884"/>
    <property type="match status" value="1"/>
</dbReference>
<evidence type="ECO:0000256" key="3">
    <source>
        <dbReference type="ARBA" id="ARBA00022679"/>
    </source>
</evidence>
<dbReference type="Proteomes" id="UP000469734">
    <property type="component" value="Unassembled WGS sequence"/>
</dbReference>
<feature type="domain" description="DUF7884" evidence="7">
    <location>
        <begin position="15"/>
        <end position="93"/>
    </location>
</feature>
<sequence>MFVQNQLSNWIAGIREQLTLPLRIELWNGQQVDLSSETPRVTIRLPTIGAARYLLTPSLSNLGTAYVEGAIEVKGKAMDMIAVVNALARSSLKAEGKFARLVRSISHNKQRDAEAIRYHYDVSNDFYRAFLDPNMVYSCAYFENGDEDLATAQLKKIDHILRKIELQPHQTLLDIGCGWGALVIRAAQQYHARCVGVTLSENQYALARERVRAAGLEHLVEIRLQDYRDVRGQFDRITSVGMFEHVGIRHLPEYFAAINQLLAPEGIVMNHGITSTDPDNGETPYGGGEFIEKYVFPHGELAHIGHVLKAMQQGSLEVTDVESLRRHYARTCAVWTDNFEANGDKVRALGGDKRYRIWHVYLAGCAYAFEQDLISLYQIVGRKAGQRASALPWSRKHMYPSAARAPVQPSYALDEGGMPAFAVLGEDGGAGLSAPALTSIGQHTSS</sequence>
<evidence type="ECO:0000313" key="8">
    <source>
        <dbReference type="EMBL" id="MYM71216.1"/>
    </source>
</evidence>
<dbReference type="InterPro" id="IPR057206">
    <property type="entry name" value="DUF7884"/>
</dbReference>
<dbReference type="PANTHER" id="PTHR43667">
    <property type="entry name" value="CYCLOPROPANE-FATTY-ACYL-PHOSPHOLIPID SYNTHASE"/>
    <property type="match status" value="1"/>
</dbReference>
<dbReference type="SUPFAM" id="SSF53335">
    <property type="entry name" value="S-adenosyl-L-methionine-dependent methyltransferases"/>
    <property type="match status" value="1"/>
</dbReference>
<evidence type="ECO:0000256" key="2">
    <source>
        <dbReference type="ARBA" id="ARBA00022603"/>
    </source>
</evidence>
<evidence type="ECO:0000256" key="5">
    <source>
        <dbReference type="ARBA" id="ARBA00023098"/>
    </source>
</evidence>
<accession>A0A7X4GX13</accession>
<dbReference type="InterPro" id="IPR003333">
    <property type="entry name" value="CMAS"/>
</dbReference>
<organism evidence="8 9">
    <name type="scientific">Duganella margarita</name>
    <dbReference type="NCBI Taxonomy" id="2692170"/>
    <lineage>
        <taxon>Bacteria</taxon>
        <taxon>Pseudomonadati</taxon>
        <taxon>Pseudomonadota</taxon>
        <taxon>Betaproteobacteria</taxon>
        <taxon>Burkholderiales</taxon>
        <taxon>Oxalobacteraceae</taxon>
        <taxon>Telluria group</taxon>
        <taxon>Duganella</taxon>
    </lineage>
</organism>
<protein>
    <submittedName>
        <fullName evidence="8">Methyltransferase domain-containing protein</fullName>
    </submittedName>
</protein>
<dbReference type="AlphaFoldDB" id="A0A7X4GX13"/>
<evidence type="ECO:0000313" key="9">
    <source>
        <dbReference type="Proteomes" id="UP000469734"/>
    </source>
</evidence>
<name>A0A7X4GX13_9BURK</name>
<proteinExistence type="inferred from homology"/>
<evidence type="ECO:0000256" key="4">
    <source>
        <dbReference type="ARBA" id="ARBA00022691"/>
    </source>
</evidence>
<dbReference type="GO" id="GO:0032259">
    <property type="term" value="P:methylation"/>
    <property type="evidence" value="ECO:0007669"/>
    <property type="project" value="UniProtKB-KW"/>
</dbReference>
<dbReference type="PIRSF" id="PIRSF003085">
    <property type="entry name" value="CMAS"/>
    <property type="match status" value="1"/>
</dbReference>
<dbReference type="GO" id="GO:0008168">
    <property type="term" value="F:methyltransferase activity"/>
    <property type="evidence" value="ECO:0007669"/>
    <property type="project" value="UniProtKB-KW"/>
</dbReference>
<dbReference type="RefSeq" id="WP_161048986.1">
    <property type="nucleotide sequence ID" value="NZ_WWCR01000002.1"/>
</dbReference>
<dbReference type="PANTHER" id="PTHR43667:SF1">
    <property type="entry name" value="CYCLOPROPANE-FATTY-ACYL-PHOSPHOLIPID SYNTHASE"/>
    <property type="match status" value="1"/>
</dbReference>
<gene>
    <name evidence="8" type="ORF">GTP56_03275</name>
</gene>
<dbReference type="Pfam" id="PF02353">
    <property type="entry name" value="CMAS"/>
    <property type="match status" value="1"/>
</dbReference>
<reference evidence="8 9" key="1">
    <citation type="submission" date="2019-12" db="EMBL/GenBank/DDBJ databases">
        <title>Novel species isolated from a subtropical stream in China.</title>
        <authorList>
            <person name="Lu H."/>
        </authorList>
    </citation>
    <scope>NUCLEOTIDE SEQUENCE [LARGE SCALE GENOMIC DNA]</scope>
    <source>
        <strain evidence="8 9">FT134W</strain>
    </source>
</reference>